<evidence type="ECO:0000313" key="2">
    <source>
        <dbReference type="EMBL" id="SHG91507.1"/>
    </source>
</evidence>
<keyword evidence="3" id="KW-1185">Reference proteome</keyword>
<dbReference type="RefSeq" id="WP_073489701.1">
    <property type="nucleotide sequence ID" value="NZ_FQVN01000016.1"/>
</dbReference>
<evidence type="ECO:0000256" key="1">
    <source>
        <dbReference type="SAM" id="MobiDB-lite"/>
    </source>
</evidence>
<reference evidence="2 3" key="1">
    <citation type="submission" date="2016-11" db="EMBL/GenBank/DDBJ databases">
        <authorList>
            <person name="Jaros S."/>
            <person name="Januszkiewicz K."/>
            <person name="Wedrychowicz H."/>
        </authorList>
    </citation>
    <scope>NUCLEOTIDE SEQUENCE [LARGE SCALE GENOMIC DNA]</scope>
    <source>
        <strain evidence="2 3">DSM 44523</strain>
    </source>
</reference>
<evidence type="ECO:0000313" key="3">
    <source>
        <dbReference type="Proteomes" id="UP000184501"/>
    </source>
</evidence>
<feature type="region of interest" description="Disordered" evidence="1">
    <location>
        <begin position="24"/>
        <end position="60"/>
    </location>
</feature>
<dbReference type="OrthoDB" id="10019986at2"/>
<gene>
    <name evidence="2" type="ORF">SAMN05444320_11667</name>
</gene>
<dbReference type="PROSITE" id="PS51257">
    <property type="entry name" value="PROKAR_LIPOPROTEIN"/>
    <property type="match status" value="1"/>
</dbReference>
<dbReference type="EMBL" id="FQVN01000016">
    <property type="protein sequence ID" value="SHG91507.1"/>
    <property type="molecule type" value="Genomic_DNA"/>
</dbReference>
<dbReference type="Proteomes" id="UP000184501">
    <property type="component" value="Unassembled WGS sequence"/>
</dbReference>
<accession>A0A1M5NPV4</accession>
<organism evidence="2 3">
    <name type="scientific">Streptoalloteichus hindustanus</name>
    <dbReference type="NCBI Taxonomy" id="2017"/>
    <lineage>
        <taxon>Bacteria</taxon>
        <taxon>Bacillati</taxon>
        <taxon>Actinomycetota</taxon>
        <taxon>Actinomycetes</taxon>
        <taxon>Pseudonocardiales</taxon>
        <taxon>Pseudonocardiaceae</taxon>
        <taxon>Streptoalloteichus</taxon>
    </lineage>
</organism>
<protein>
    <submittedName>
        <fullName evidence="2">Uncharacterized protein</fullName>
    </submittedName>
</protein>
<proteinExistence type="predicted"/>
<sequence>MRRPLHRLIAATVLTFTLATTSCGREADQAAPPPSPTTTSSSVTPPPVPQPTTKHCGNSPPNLCQEWVPLEKRKITEIAALGKQRPGPAGHWGALYLCGMVPDNAVETALGGNIIRTIHLQYCLFEKAGSSARGAGDQRIGYQVKVFFRDGAFDKVCRPGPQQVVDLVATVEEAAGRRMCVLNRPEDGIGEKEVRNDAQIILDIPDVPDQVVVLEAESSGRPANRAATIAANEFSQSVVKLYAAFFLEATAKGS</sequence>
<dbReference type="AlphaFoldDB" id="A0A1M5NPV4"/>
<name>A0A1M5NPV4_STRHI</name>
<dbReference type="STRING" id="2017.SAMN05444320_11667"/>